<reference evidence="1 2" key="1">
    <citation type="journal article" date="2018" name="Sci. Rep.">
        <title>Genomic signatures of local adaptation to the degree of environmental predictability in rotifers.</title>
        <authorList>
            <person name="Franch-Gras L."/>
            <person name="Hahn C."/>
            <person name="Garcia-Roger E.M."/>
            <person name="Carmona M.J."/>
            <person name="Serra M."/>
            <person name="Gomez A."/>
        </authorList>
    </citation>
    <scope>NUCLEOTIDE SEQUENCE [LARGE SCALE GENOMIC DNA]</scope>
    <source>
        <strain evidence="1">HYR1</strain>
    </source>
</reference>
<dbReference type="EMBL" id="REGN01007082">
    <property type="protein sequence ID" value="RNA07331.1"/>
    <property type="molecule type" value="Genomic_DNA"/>
</dbReference>
<accession>A0A3M7Q8M6</accession>
<protein>
    <submittedName>
        <fullName evidence="1">Uncharacterized protein</fullName>
    </submittedName>
</protein>
<sequence length="114" mass="13340">MVVMILTLKLKKSRHLFIRKRIVLEKYTTLKALLKESEACGPGRQKNAKRALIKHKHFDSEIFFLKFLKLPHSLIRNKTLVHATNTISPINKFALIYLIDDSMKVFQYSNSKNQ</sequence>
<proteinExistence type="predicted"/>
<dbReference type="Proteomes" id="UP000276133">
    <property type="component" value="Unassembled WGS sequence"/>
</dbReference>
<evidence type="ECO:0000313" key="2">
    <source>
        <dbReference type="Proteomes" id="UP000276133"/>
    </source>
</evidence>
<evidence type="ECO:0000313" key="1">
    <source>
        <dbReference type="EMBL" id="RNA07331.1"/>
    </source>
</evidence>
<comment type="caution">
    <text evidence="1">The sequence shown here is derived from an EMBL/GenBank/DDBJ whole genome shotgun (WGS) entry which is preliminary data.</text>
</comment>
<keyword evidence="2" id="KW-1185">Reference proteome</keyword>
<name>A0A3M7Q8M6_BRAPC</name>
<organism evidence="1 2">
    <name type="scientific">Brachionus plicatilis</name>
    <name type="common">Marine rotifer</name>
    <name type="synonym">Brachionus muelleri</name>
    <dbReference type="NCBI Taxonomy" id="10195"/>
    <lineage>
        <taxon>Eukaryota</taxon>
        <taxon>Metazoa</taxon>
        <taxon>Spiralia</taxon>
        <taxon>Gnathifera</taxon>
        <taxon>Rotifera</taxon>
        <taxon>Eurotatoria</taxon>
        <taxon>Monogononta</taxon>
        <taxon>Pseudotrocha</taxon>
        <taxon>Ploima</taxon>
        <taxon>Brachionidae</taxon>
        <taxon>Brachionus</taxon>
    </lineage>
</organism>
<gene>
    <name evidence="1" type="ORF">BpHYR1_010903</name>
</gene>
<dbReference type="AlphaFoldDB" id="A0A3M7Q8M6"/>